<sequence>MPQSDLYRSVAAATGESISTIKRLGFLIADPSQPISDPEAESLGPHIIDWDEFNVHQAETEGLDWLG</sequence>
<name>M5RQW6_9BACT</name>
<reference evidence="1 2" key="1">
    <citation type="journal article" date="2013" name="Mar. Genomics">
        <title>Expression of sulfatases in Rhodopirellula baltica and the diversity of sulfatases in the genus Rhodopirellula.</title>
        <authorList>
            <person name="Wegner C.E."/>
            <person name="Richter-Heitmann T."/>
            <person name="Klindworth A."/>
            <person name="Klockow C."/>
            <person name="Richter M."/>
            <person name="Achstetter T."/>
            <person name="Glockner F.O."/>
            <person name="Harder J."/>
        </authorList>
    </citation>
    <scope>NUCLEOTIDE SEQUENCE [LARGE SCALE GENOMIC DNA]</scope>
    <source>
        <strain evidence="1 2">SM1</strain>
    </source>
</reference>
<protein>
    <submittedName>
        <fullName evidence="1">Uncharacterized protein</fullName>
    </submittedName>
</protein>
<accession>M5RQW6</accession>
<evidence type="ECO:0000313" key="1">
    <source>
        <dbReference type="EMBL" id="EMI21690.1"/>
    </source>
</evidence>
<organism evidence="1 2">
    <name type="scientific">Rhodopirellula maiorica SM1</name>
    <dbReference type="NCBI Taxonomy" id="1265738"/>
    <lineage>
        <taxon>Bacteria</taxon>
        <taxon>Pseudomonadati</taxon>
        <taxon>Planctomycetota</taxon>
        <taxon>Planctomycetia</taxon>
        <taxon>Pirellulales</taxon>
        <taxon>Pirellulaceae</taxon>
        <taxon>Novipirellula</taxon>
    </lineage>
</organism>
<gene>
    <name evidence="1" type="ORF">RMSM_01387</name>
</gene>
<keyword evidence="2" id="KW-1185">Reference proteome</keyword>
<dbReference type="Proteomes" id="UP000011991">
    <property type="component" value="Unassembled WGS sequence"/>
</dbReference>
<dbReference type="AlphaFoldDB" id="M5RQW6"/>
<proteinExistence type="predicted"/>
<dbReference type="RefSeq" id="WP_008693164.1">
    <property type="nucleotide sequence ID" value="NZ_ANOG01000205.1"/>
</dbReference>
<dbReference type="OrthoDB" id="281889at2"/>
<comment type="caution">
    <text evidence="1">The sequence shown here is derived from an EMBL/GenBank/DDBJ whole genome shotgun (WGS) entry which is preliminary data.</text>
</comment>
<dbReference type="EMBL" id="ANOG01000205">
    <property type="protein sequence ID" value="EMI21690.1"/>
    <property type="molecule type" value="Genomic_DNA"/>
</dbReference>
<evidence type="ECO:0000313" key="2">
    <source>
        <dbReference type="Proteomes" id="UP000011991"/>
    </source>
</evidence>
<dbReference type="PATRIC" id="fig|1265738.3.peg.1378"/>